<proteinExistence type="predicted"/>
<feature type="domain" description="GP-PDE" evidence="1">
    <location>
        <begin position="3"/>
        <end position="230"/>
    </location>
</feature>
<dbReference type="AlphaFoldDB" id="A0A844FQJ0"/>
<dbReference type="PROSITE" id="PS51704">
    <property type="entry name" value="GP_PDE"/>
    <property type="match status" value="1"/>
</dbReference>
<organism evidence="2 3">
    <name type="scientific">Lactobacillus equicursoris</name>
    <dbReference type="NCBI Taxonomy" id="420645"/>
    <lineage>
        <taxon>Bacteria</taxon>
        <taxon>Bacillati</taxon>
        <taxon>Bacillota</taxon>
        <taxon>Bacilli</taxon>
        <taxon>Lactobacillales</taxon>
        <taxon>Lactobacillaceae</taxon>
        <taxon>Lactobacillus</taxon>
    </lineage>
</organism>
<dbReference type="GO" id="GO:0008081">
    <property type="term" value="F:phosphoric diester hydrolase activity"/>
    <property type="evidence" value="ECO:0007669"/>
    <property type="project" value="InterPro"/>
</dbReference>
<gene>
    <name evidence="2" type="ORF">FYJ61_08550</name>
</gene>
<dbReference type="PANTHER" id="PTHR46211:SF1">
    <property type="entry name" value="GLYCEROPHOSPHODIESTER PHOSPHODIESTERASE, CYTOPLASMIC"/>
    <property type="match status" value="1"/>
</dbReference>
<dbReference type="Proteomes" id="UP000452141">
    <property type="component" value="Unassembled WGS sequence"/>
</dbReference>
<protein>
    <submittedName>
        <fullName evidence="2">Glycerophosphodiester phosphodiesterase</fullName>
    </submittedName>
</protein>
<dbReference type="Gene3D" id="3.20.20.190">
    <property type="entry name" value="Phosphatidylinositol (PI) phosphodiesterase"/>
    <property type="match status" value="1"/>
</dbReference>
<evidence type="ECO:0000313" key="3">
    <source>
        <dbReference type="Proteomes" id="UP000452141"/>
    </source>
</evidence>
<name>A0A844FQJ0_9LACO</name>
<accession>A0A844FQJ0</accession>
<comment type="caution">
    <text evidence="2">The sequence shown here is derived from an EMBL/GenBank/DDBJ whole genome shotgun (WGS) entry which is preliminary data.</text>
</comment>
<dbReference type="EMBL" id="VUMW01000031">
    <property type="protein sequence ID" value="MST80485.1"/>
    <property type="molecule type" value="Genomic_DNA"/>
</dbReference>
<dbReference type="RefSeq" id="WP_008460479.1">
    <property type="nucleotide sequence ID" value="NZ_VUMW01000031.1"/>
</dbReference>
<sequence>MKTKIFGHRGYPAKFPENSLAGFKYCMEHGAEGIEFDVHLTKDGVPVIMHDENIKRTTNGKGLIKDMTLGELDHYHLANGERIPRLADLFKLAEKENYAGQLNLEMKTNKFDYSGLPEKIFFLMKLFKFNQPIIFSSFNLNTLLHAKEIRPQESYYFLTDKKIKDPVAFTKEHGLKGIHPKRLLDTNVPERIWTVDSPRRAKKIIEFGAAGFFTNKFEDMMALRKSVANY</sequence>
<dbReference type="InterPro" id="IPR030395">
    <property type="entry name" value="GP_PDE_dom"/>
</dbReference>
<dbReference type="GO" id="GO:0006629">
    <property type="term" value="P:lipid metabolic process"/>
    <property type="evidence" value="ECO:0007669"/>
    <property type="project" value="InterPro"/>
</dbReference>
<evidence type="ECO:0000259" key="1">
    <source>
        <dbReference type="PROSITE" id="PS51704"/>
    </source>
</evidence>
<dbReference type="SUPFAM" id="SSF51695">
    <property type="entry name" value="PLC-like phosphodiesterases"/>
    <property type="match status" value="1"/>
</dbReference>
<dbReference type="Pfam" id="PF03009">
    <property type="entry name" value="GDPD"/>
    <property type="match status" value="1"/>
</dbReference>
<evidence type="ECO:0000313" key="2">
    <source>
        <dbReference type="EMBL" id="MST80485.1"/>
    </source>
</evidence>
<reference evidence="2 3" key="1">
    <citation type="submission" date="2019-08" db="EMBL/GenBank/DDBJ databases">
        <title>In-depth cultivation of the pig gut microbiome towards novel bacterial diversity and tailored functional studies.</title>
        <authorList>
            <person name="Wylensek D."/>
            <person name="Hitch T.C.A."/>
            <person name="Clavel T."/>
        </authorList>
    </citation>
    <scope>NUCLEOTIDE SEQUENCE [LARGE SCALE GENOMIC DNA]</scope>
    <source>
        <strain evidence="2 3">WCA-470BD-2E</strain>
    </source>
</reference>
<dbReference type="PANTHER" id="PTHR46211">
    <property type="entry name" value="GLYCEROPHOSPHORYL DIESTER PHOSPHODIESTERASE"/>
    <property type="match status" value="1"/>
</dbReference>
<dbReference type="InterPro" id="IPR017946">
    <property type="entry name" value="PLC-like_Pdiesterase_TIM-brl"/>
</dbReference>